<proteinExistence type="predicted"/>
<protein>
    <recommendedName>
        <fullName evidence="1">Reverse transcriptase Ty1/copia-type domain-containing protein</fullName>
    </recommendedName>
</protein>
<evidence type="ECO:0000313" key="3">
    <source>
        <dbReference type="Proteomes" id="UP000765509"/>
    </source>
</evidence>
<dbReference type="OrthoDB" id="3344688at2759"/>
<dbReference type="Pfam" id="PF07727">
    <property type="entry name" value="RVT_2"/>
    <property type="match status" value="1"/>
</dbReference>
<evidence type="ECO:0000259" key="1">
    <source>
        <dbReference type="Pfam" id="PF07727"/>
    </source>
</evidence>
<dbReference type="AlphaFoldDB" id="A0A9Q3CLT4"/>
<evidence type="ECO:0000313" key="2">
    <source>
        <dbReference type="EMBL" id="MBW0485265.1"/>
    </source>
</evidence>
<reference evidence="2" key="1">
    <citation type="submission" date="2021-03" db="EMBL/GenBank/DDBJ databases">
        <title>Draft genome sequence of rust myrtle Austropuccinia psidii MF-1, a brazilian biotype.</title>
        <authorList>
            <person name="Quecine M.C."/>
            <person name="Pachon D.M.R."/>
            <person name="Bonatelli M.L."/>
            <person name="Correr F.H."/>
            <person name="Franceschini L.M."/>
            <person name="Leite T.F."/>
            <person name="Margarido G.R.A."/>
            <person name="Almeida C.A."/>
            <person name="Ferrarezi J.A."/>
            <person name="Labate C.A."/>
        </authorList>
    </citation>
    <scope>NUCLEOTIDE SEQUENCE</scope>
    <source>
        <strain evidence="2">MF-1</strain>
    </source>
</reference>
<comment type="caution">
    <text evidence="2">The sequence shown here is derived from an EMBL/GenBank/DDBJ whole genome shotgun (WGS) entry which is preliminary data.</text>
</comment>
<keyword evidence="3" id="KW-1185">Reference proteome</keyword>
<accession>A0A9Q3CLT4</accession>
<dbReference type="Proteomes" id="UP000765509">
    <property type="component" value="Unassembled WGS sequence"/>
</dbReference>
<feature type="domain" description="Reverse transcriptase Ty1/copia-type" evidence="1">
    <location>
        <begin position="68"/>
        <end position="221"/>
    </location>
</feature>
<organism evidence="2 3">
    <name type="scientific">Austropuccinia psidii MF-1</name>
    <dbReference type="NCBI Taxonomy" id="1389203"/>
    <lineage>
        <taxon>Eukaryota</taxon>
        <taxon>Fungi</taxon>
        <taxon>Dikarya</taxon>
        <taxon>Basidiomycota</taxon>
        <taxon>Pucciniomycotina</taxon>
        <taxon>Pucciniomycetes</taxon>
        <taxon>Pucciniales</taxon>
        <taxon>Sphaerophragmiaceae</taxon>
        <taxon>Austropuccinia</taxon>
    </lineage>
</organism>
<dbReference type="EMBL" id="AVOT02008082">
    <property type="protein sequence ID" value="MBW0485265.1"/>
    <property type="molecule type" value="Genomic_DNA"/>
</dbReference>
<name>A0A9Q3CLT4_9BASI</name>
<sequence>MEASKLGDPVWYNQAIKSNNAEQWRHSINKELDTISDPNVWEILPIPKNIKLVGKTWVFKMKRNELNLILEHKAQLNLKLEQLHIKSAFLNAPLDEDVFLEIPQGLDLNKQSMCLKLNKAIYGLCQAPRAWYNWLEMAVFKAAVSDPCVFYQKDASPLWLFIHVDNIAIFGKNLEKFEKEIEQELKTKLLGWEDLMLGIKIHHDDNLIKLSQDHYIESILELY</sequence>
<dbReference type="InterPro" id="IPR013103">
    <property type="entry name" value="RVT_2"/>
</dbReference>
<gene>
    <name evidence="2" type="ORF">O181_024980</name>
</gene>